<dbReference type="EMBL" id="HBHW01007447">
    <property type="protein sequence ID" value="CAE0037699.1"/>
    <property type="molecule type" value="Transcribed_RNA"/>
</dbReference>
<proteinExistence type="predicted"/>
<name>A0A7S2ZEK1_9RHOD</name>
<dbReference type="AlphaFoldDB" id="A0A7S2ZEK1"/>
<reference evidence="3" key="1">
    <citation type="submission" date="2021-01" db="EMBL/GenBank/DDBJ databases">
        <authorList>
            <person name="Corre E."/>
            <person name="Pelletier E."/>
            <person name="Niang G."/>
            <person name="Scheremetjew M."/>
            <person name="Finn R."/>
            <person name="Kale V."/>
            <person name="Holt S."/>
            <person name="Cochrane G."/>
            <person name="Meng A."/>
            <person name="Brown T."/>
            <person name="Cohen L."/>
        </authorList>
    </citation>
    <scope>NUCLEOTIDE SEQUENCE</scope>
    <source>
        <strain evidence="3">CCMP 769</strain>
    </source>
</reference>
<feature type="chain" id="PRO_5036212054" evidence="1">
    <location>
        <begin position="29"/>
        <end position="119"/>
    </location>
</feature>
<evidence type="ECO:0000313" key="3">
    <source>
        <dbReference type="EMBL" id="CAE0037792.1"/>
    </source>
</evidence>
<sequence length="119" mass="12663">MSLAMDRRVFRLCLLLFCGGFLFTRVNCAPAGEIVDHVQRQTGEDCFNLVIDCLSEMNDQCYTVVIIDGAADGGDIPALLACCGEVSSVASCIGVCLSPAYIPQPILNNLEKAIATCGL</sequence>
<accession>A0A7S2ZEK1</accession>
<evidence type="ECO:0000313" key="2">
    <source>
        <dbReference type="EMBL" id="CAE0037699.1"/>
    </source>
</evidence>
<gene>
    <name evidence="2" type="ORF">RMAR00112_LOCUS5650</name>
    <name evidence="3" type="ORF">RMAR00112_LOCUS5743</name>
</gene>
<dbReference type="EMBL" id="HBHW01007558">
    <property type="protein sequence ID" value="CAE0037792.1"/>
    <property type="molecule type" value="Transcribed_RNA"/>
</dbReference>
<protein>
    <submittedName>
        <fullName evidence="3">Uncharacterized protein</fullName>
    </submittedName>
</protein>
<evidence type="ECO:0000256" key="1">
    <source>
        <dbReference type="SAM" id="SignalP"/>
    </source>
</evidence>
<keyword evidence="1" id="KW-0732">Signal</keyword>
<feature type="signal peptide" evidence="1">
    <location>
        <begin position="1"/>
        <end position="28"/>
    </location>
</feature>
<organism evidence="3">
    <name type="scientific">Rhodosorus marinus</name>
    <dbReference type="NCBI Taxonomy" id="101924"/>
    <lineage>
        <taxon>Eukaryota</taxon>
        <taxon>Rhodophyta</taxon>
        <taxon>Stylonematophyceae</taxon>
        <taxon>Stylonematales</taxon>
        <taxon>Stylonemataceae</taxon>
        <taxon>Rhodosorus</taxon>
    </lineage>
</organism>